<dbReference type="Gene3D" id="3.40.220.10">
    <property type="entry name" value="Leucine Aminopeptidase, subunit E, domain 1"/>
    <property type="match status" value="1"/>
</dbReference>
<protein>
    <recommendedName>
        <fullName evidence="1">Microbial-type PARG catalytic domain-containing protein</fullName>
    </recommendedName>
</protein>
<dbReference type="Pfam" id="PF10021">
    <property type="entry name" value="PARG_cat_microb"/>
    <property type="match status" value="1"/>
</dbReference>
<keyword evidence="3" id="KW-1185">Reference proteome</keyword>
<gene>
    <name evidence="2" type="ORF">B0T21DRAFT_287119</name>
</gene>
<name>A0AA40BNF4_9PEZI</name>
<feature type="domain" description="Microbial-type PARG catalytic" evidence="1">
    <location>
        <begin position="65"/>
        <end position="168"/>
    </location>
</feature>
<reference evidence="2" key="1">
    <citation type="submission" date="2023-06" db="EMBL/GenBank/DDBJ databases">
        <title>Genome-scale phylogeny and comparative genomics of the fungal order Sordariales.</title>
        <authorList>
            <consortium name="Lawrence Berkeley National Laboratory"/>
            <person name="Hensen N."/>
            <person name="Bonometti L."/>
            <person name="Westerberg I."/>
            <person name="Brannstrom I.O."/>
            <person name="Guillou S."/>
            <person name="Cros-Aarteil S."/>
            <person name="Calhoun S."/>
            <person name="Haridas S."/>
            <person name="Kuo A."/>
            <person name="Mondo S."/>
            <person name="Pangilinan J."/>
            <person name="Riley R."/>
            <person name="Labutti K."/>
            <person name="Andreopoulos B."/>
            <person name="Lipzen A."/>
            <person name="Chen C."/>
            <person name="Yanf M."/>
            <person name="Daum C."/>
            <person name="Ng V."/>
            <person name="Clum A."/>
            <person name="Steindorff A."/>
            <person name="Ohm R."/>
            <person name="Martin F."/>
            <person name="Silar P."/>
            <person name="Natvig D."/>
            <person name="Lalanne C."/>
            <person name="Gautier V."/>
            <person name="Ament-Velasquez S.L."/>
            <person name="Kruys A."/>
            <person name="Hutchinson M.I."/>
            <person name="Powell A.J."/>
            <person name="Barry K."/>
            <person name="Miller A.N."/>
            <person name="Grigoriev I.V."/>
            <person name="Debuchy R."/>
            <person name="Gladieux P."/>
            <person name="Thoren M.H."/>
            <person name="Johannesson H."/>
        </authorList>
    </citation>
    <scope>NUCLEOTIDE SEQUENCE</scope>
    <source>
        <strain evidence="2">CBS 540.89</strain>
    </source>
</reference>
<dbReference type="InterPro" id="IPR019261">
    <property type="entry name" value="PARG_cat_microbial"/>
</dbReference>
<dbReference type="PANTHER" id="PTHR35596:SF1">
    <property type="entry name" value="MICROBIAL-TYPE PARG CATALYTIC DOMAIN-CONTAINING PROTEIN"/>
    <property type="match status" value="1"/>
</dbReference>
<dbReference type="InterPro" id="IPR012664">
    <property type="entry name" value="CHP02452"/>
</dbReference>
<dbReference type="PANTHER" id="PTHR35596">
    <property type="entry name" value="DUF2263 DOMAIN-CONTAINING PROTEIN"/>
    <property type="match status" value="1"/>
</dbReference>
<comment type="caution">
    <text evidence="2">The sequence shown here is derived from an EMBL/GenBank/DDBJ whole genome shotgun (WGS) entry which is preliminary data.</text>
</comment>
<dbReference type="NCBIfam" id="TIGR02452">
    <property type="entry name" value="TIGR02452 family protein"/>
    <property type="match status" value="1"/>
</dbReference>
<accession>A0AA40BNF4</accession>
<evidence type="ECO:0000313" key="3">
    <source>
        <dbReference type="Proteomes" id="UP001172159"/>
    </source>
</evidence>
<sequence>MRQDRPPSSGERWSSHTDQTLRHQLRKVGEQTRQILPALLRELGTTKDAETSFKYTLRRHTRLDPQHCPYFPQPATIQVINDDTINAAINLGAQNPAHDSTTGQQHNWTPMILNHAAENTPGGGWLNGALAQEESLCYRSSLAMSLDHRHYPLADGAVYSPYVLVIRDDLASGHRLFDTAQPRSLPVLATASAAALRDPAVRTFRVPVTVSGEQAHGGEARWKHVFKRDSERSSTKDKMRLVLRMAAYNRHRRLVLGALGCGVYANPPEDVAHCWLEVLREDEFAGNWWHDVCFAVYDPKNLGNFEVFYRVMHGKKV</sequence>
<organism evidence="2 3">
    <name type="scientific">Apiosordaria backusii</name>
    <dbReference type="NCBI Taxonomy" id="314023"/>
    <lineage>
        <taxon>Eukaryota</taxon>
        <taxon>Fungi</taxon>
        <taxon>Dikarya</taxon>
        <taxon>Ascomycota</taxon>
        <taxon>Pezizomycotina</taxon>
        <taxon>Sordariomycetes</taxon>
        <taxon>Sordariomycetidae</taxon>
        <taxon>Sordariales</taxon>
        <taxon>Lasiosphaeriaceae</taxon>
        <taxon>Apiosordaria</taxon>
    </lineage>
</organism>
<evidence type="ECO:0000313" key="2">
    <source>
        <dbReference type="EMBL" id="KAK0737432.1"/>
    </source>
</evidence>
<dbReference type="AlphaFoldDB" id="A0AA40BNF4"/>
<dbReference type="Proteomes" id="UP001172159">
    <property type="component" value="Unassembled WGS sequence"/>
</dbReference>
<evidence type="ECO:0000259" key="1">
    <source>
        <dbReference type="Pfam" id="PF10021"/>
    </source>
</evidence>
<dbReference type="EMBL" id="JAUKTV010000005">
    <property type="protein sequence ID" value="KAK0737432.1"/>
    <property type="molecule type" value="Genomic_DNA"/>
</dbReference>
<proteinExistence type="predicted"/>
<dbReference type="SUPFAM" id="SSF52949">
    <property type="entry name" value="Macro domain-like"/>
    <property type="match status" value="1"/>
</dbReference>
<dbReference type="InterPro" id="IPR043472">
    <property type="entry name" value="Macro_dom-like"/>
</dbReference>